<proteinExistence type="inferred from homology"/>
<accession>A0A0A0BEJ9</accession>
<dbReference type="EMBL" id="JRQD01000005">
    <property type="protein sequence ID" value="KGM06376.1"/>
    <property type="molecule type" value="Genomic_DNA"/>
</dbReference>
<reference evidence="3 4" key="1">
    <citation type="submission" date="2014-09" db="EMBL/GenBank/DDBJ databases">
        <authorList>
            <person name="Grob C."/>
            <person name="Taubert M."/>
            <person name="Howat A.M."/>
            <person name="Burns O.J."/>
            <person name="Dixon J.L."/>
            <person name="Chen Y."/>
            <person name="Murrell J.C."/>
        </authorList>
    </citation>
    <scope>NUCLEOTIDE SEQUENCE [LARGE SCALE GENOMIC DNA]</scope>
    <source>
        <strain evidence="3">L4</strain>
    </source>
</reference>
<dbReference type="Proteomes" id="UP000029999">
    <property type="component" value="Unassembled WGS sequence"/>
</dbReference>
<evidence type="ECO:0008006" key="5">
    <source>
        <dbReference type="Google" id="ProtNLM"/>
    </source>
</evidence>
<name>A0A0A0BEJ9_9GAMM</name>
<dbReference type="RefSeq" id="WP_036315244.1">
    <property type="nucleotide sequence ID" value="NZ_JRQD01000005.1"/>
</dbReference>
<organism evidence="3 4">
    <name type="scientific">Methylophaga thiooxydans</name>
    <dbReference type="NCBI Taxonomy" id="392484"/>
    <lineage>
        <taxon>Bacteria</taxon>
        <taxon>Pseudomonadati</taxon>
        <taxon>Pseudomonadota</taxon>
        <taxon>Gammaproteobacteria</taxon>
        <taxon>Thiotrichales</taxon>
        <taxon>Piscirickettsiaceae</taxon>
        <taxon>Methylophaga</taxon>
    </lineage>
</organism>
<evidence type="ECO:0000256" key="1">
    <source>
        <dbReference type="ARBA" id="ARBA00005606"/>
    </source>
</evidence>
<gene>
    <name evidence="3" type="ORF">LP43_2251</name>
</gene>
<comment type="similarity">
    <text evidence="1">Belongs to the selenium-binding protein family.</text>
</comment>
<evidence type="ECO:0000256" key="2">
    <source>
        <dbReference type="SAM" id="SignalP"/>
    </source>
</evidence>
<protein>
    <recommendedName>
        <fullName evidence="5">Methanethiol oxidase</fullName>
    </recommendedName>
</protein>
<dbReference type="InterPro" id="IPR011044">
    <property type="entry name" value="Quino_amine_DH_bsu"/>
</dbReference>
<comment type="caution">
    <text evidence="3">The sequence shown here is derived from an EMBL/GenBank/DDBJ whole genome shotgun (WGS) entry which is preliminary data.</text>
</comment>
<feature type="chain" id="PRO_5001959499" description="Methanethiol oxidase" evidence="2">
    <location>
        <begin position="37"/>
        <end position="467"/>
    </location>
</feature>
<sequence length="467" mass="52646">MKVTQFLKKKLKPTLRILSPILASSVLFMAAPTVSADETCMSPYMAKISGQEDFVYVWTLGVEGLGDGQDKLVTVSVNPEADDYGKVRHVTSVGGRNEAHHSGFTDDRKYLWAGGLDTNKIFIFDVYSDPAKPTLVKTIDDFVSKTGGVVGPHTPYALPGRMLWTALSNNQDHGGRTALVEYTNEGEYVDTYWIPTDDNLQGAEKTGQYADGYGYDIQVLPRRNMMLTSSFTGWSNYMMDFGQMLQDKEAMKRFGNTMVVWDLHTRQPKQVLDVEGAPLEIRCAWGAENNYCFTITALTAEIVLIEEDDKGGWKAEVVGTVANPSDVPLPVDFSISSDDSMIWVNTFMDGTTRGYDITDPHNPKLAHEQYIGEQINMVSSSWDNKRLYYTTSLLANWDHKGEKDVQFMKLMHWDPETKTMEEQFHIDFYKEKLGRAHQMRFGAYSLYGKQAKHESDADAQLALTQEK</sequence>
<dbReference type="SUPFAM" id="SSF50969">
    <property type="entry name" value="YVTN repeat-like/Quinoprotein amine dehydrogenase"/>
    <property type="match status" value="1"/>
</dbReference>
<dbReference type="Pfam" id="PF05694">
    <property type="entry name" value="SBP56"/>
    <property type="match status" value="1"/>
</dbReference>
<dbReference type="STRING" id="392484.LP43_2251"/>
<dbReference type="PANTHER" id="PTHR23300">
    <property type="entry name" value="METHANETHIOL OXIDASE"/>
    <property type="match status" value="1"/>
</dbReference>
<dbReference type="GO" id="GO:0008430">
    <property type="term" value="F:selenium binding"/>
    <property type="evidence" value="ECO:0007669"/>
    <property type="project" value="InterPro"/>
</dbReference>
<evidence type="ECO:0000313" key="4">
    <source>
        <dbReference type="Proteomes" id="UP000029999"/>
    </source>
</evidence>
<dbReference type="InterPro" id="IPR008826">
    <property type="entry name" value="Se-bd"/>
</dbReference>
<dbReference type="AlphaFoldDB" id="A0A0A0BEJ9"/>
<feature type="signal peptide" evidence="2">
    <location>
        <begin position="1"/>
        <end position="36"/>
    </location>
</feature>
<keyword evidence="2" id="KW-0732">Signal</keyword>
<evidence type="ECO:0000313" key="3">
    <source>
        <dbReference type="EMBL" id="KGM06376.1"/>
    </source>
</evidence>
<dbReference type="PANTHER" id="PTHR23300:SF0">
    <property type="entry name" value="METHANETHIOL OXIDASE"/>
    <property type="match status" value="1"/>
</dbReference>